<feature type="transmembrane region" description="Helical" evidence="7">
    <location>
        <begin position="21"/>
        <end position="48"/>
    </location>
</feature>
<comment type="subcellular location">
    <subcellularLocation>
        <location evidence="1">Cell membrane</location>
        <topology evidence="1">Multi-pass membrane protein</topology>
    </subcellularLocation>
</comment>
<protein>
    <submittedName>
        <fullName evidence="8">YihY/virulence factor BrkB family protein</fullName>
    </submittedName>
</protein>
<feature type="compositionally biased region" description="Acidic residues" evidence="6">
    <location>
        <begin position="324"/>
        <end position="334"/>
    </location>
</feature>
<evidence type="ECO:0000313" key="9">
    <source>
        <dbReference type="Proteomes" id="UP001202674"/>
    </source>
</evidence>
<dbReference type="Proteomes" id="UP001202674">
    <property type="component" value="Unassembled WGS sequence"/>
</dbReference>
<evidence type="ECO:0000256" key="1">
    <source>
        <dbReference type="ARBA" id="ARBA00004651"/>
    </source>
</evidence>
<dbReference type="AlphaFoldDB" id="A0AAE3FMF6"/>
<feature type="transmembrane region" description="Helical" evidence="7">
    <location>
        <begin position="195"/>
        <end position="216"/>
    </location>
</feature>
<dbReference type="RefSeq" id="WP_250594064.1">
    <property type="nucleotide sequence ID" value="NZ_JAKRVY010000001.1"/>
</dbReference>
<proteinExistence type="predicted"/>
<feature type="transmembrane region" description="Helical" evidence="7">
    <location>
        <begin position="395"/>
        <end position="415"/>
    </location>
</feature>
<feature type="transmembrane region" description="Helical" evidence="7">
    <location>
        <begin position="128"/>
        <end position="152"/>
    </location>
</feature>
<dbReference type="GO" id="GO:0005886">
    <property type="term" value="C:plasma membrane"/>
    <property type="evidence" value="ECO:0007669"/>
    <property type="project" value="UniProtKB-SubCell"/>
</dbReference>
<evidence type="ECO:0000256" key="5">
    <source>
        <dbReference type="ARBA" id="ARBA00023136"/>
    </source>
</evidence>
<keyword evidence="9" id="KW-1185">Reference proteome</keyword>
<dbReference type="InterPro" id="IPR017039">
    <property type="entry name" value="Virul_fac_BrkB"/>
</dbReference>
<name>A0AAE3FMF6_9EURY</name>
<feature type="compositionally biased region" description="Acidic residues" evidence="6">
    <location>
        <begin position="299"/>
        <end position="311"/>
    </location>
</feature>
<comment type="caution">
    <text evidence="8">The sequence shown here is derived from an EMBL/GenBank/DDBJ whole genome shotgun (WGS) entry which is preliminary data.</text>
</comment>
<evidence type="ECO:0000256" key="2">
    <source>
        <dbReference type="ARBA" id="ARBA00022475"/>
    </source>
</evidence>
<accession>A0AAE3FMF6</accession>
<dbReference type="EMBL" id="JAKRVY010000001">
    <property type="protein sequence ID" value="MCL9812407.1"/>
    <property type="molecule type" value="Genomic_DNA"/>
</dbReference>
<evidence type="ECO:0000256" key="4">
    <source>
        <dbReference type="ARBA" id="ARBA00022989"/>
    </source>
</evidence>
<evidence type="ECO:0000313" key="8">
    <source>
        <dbReference type="EMBL" id="MCL9812407.1"/>
    </source>
</evidence>
<sequence length="463" mass="49953">MGQLARTVGRVRTIVETAQSAGITFLAAGVAYYAFVSLIPLTILTLAIGSVMGGDVFEGQIIEFVGEFLTPEAQETLVDALTAQAGRGGATVVGSLVLLWSALRLFRGLDRAFSQVYGTSYSSLVNELLTGVSVLASIVIGVAAVTIVGTAISRLPLGPFGAEIAVVLLLVTLLVIFFPLYFVMPDTTIAPRDAVPGTVVAAVGWLLLGQGFQLYTTYAADFAAYGVLGGVLLLLTWLYFGALIVMVGAVINAVMADDVVEELVGPDKRQPDNRDRTATGQDRQLQRDGVRRDTQLEAMTDDEPTEDDEEDRGVGMAGPGPEEAGVDADSDEDVTTGTAPKSEVQRLNRELAELREQLDEFEDDVEDRTVDRDSVESDLKRYVRRRIRRGHARGWGPYLVLLYGTAMTIGAFVYLDGVWAILAMLVLWLSTLGLYVLMILVTTTLNVLGIPGRLRNAIGDWRS</sequence>
<organism evidence="8 9">
    <name type="scientific">Natranaeroarchaeum aerophilus</name>
    <dbReference type="NCBI Taxonomy" id="2917711"/>
    <lineage>
        <taxon>Archaea</taxon>
        <taxon>Methanobacteriati</taxon>
        <taxon>Methanobacteriota</taxon>
        <taxon>Stenosarchaea group</taxon>
        <taxon>Halobacteria</taxon>
        <taxon>Halobacteriales</taxon>
        <taxon>Natronoarchaeaceae</taxon>
        <taxon>Natranaeroarchaeum</taxon>
    </lineage>
</organism>
<dbReference type="Pfam" id="PF03631">
    <property type="entry name" value="Virul_fac_BrkB"/>
    <property type="match status" value="1"/>
</dbReference>
<feature type="compositionally biased region" description="Basic and acidic residues" evidence="6">
    <location>
        <begin position="265"/>
        <end position="277"/>
    </location>
</feature>
<dbReference type="PANTHER" id="PTHR30213:SF0">
    <property type="entry name" value="UPF0761 MEMBRANE PROTEIN YIHY"/>
    <property type="match status" value="1"/>
</dbReference>
<evidence type="ECO:0000256" key="6">
    <source>
        <dbReference type="SAM" id="MobiDB-lite"/>
    </source>
</evidence>
<keyword evidence="5 7" id="KW-0472">Membrane</keyword>
<gene>
    <name evidence="8" type="ORF">AArcSt11_01915</name>
</gene>
<feature type="transmembrane region" description="Helical" evidence="7">
    <location>
        <begin position="222"/>
        <end position="245"/>
    </location>
</feature>
<feature type="transmembrane region" description="Helical" evidence="7">
    <location>
        <begin position="421"/>
        <end position="448"/>
    </location>
</feature>
<keyword evidence="4 7" id="KW-1133">Transmembrane helix</keyword>
<keyword evidence="2" id="KW-1003">Cell membrane</keyword>
<feature type="transmembrane region" description="Helical" evidence="7">
    <location>
        <begin position="88"/>
        <end position="107"/>
    </location>
</feature>
<evidence type="ECO:0000256" key="3">
    <source>
        <dbReference type="ARBA" id="ARBA00022692"/>
    </source>
</evidence>
<feature type="compositionally biased region" description="Basic and acidic residues" evidence="6">
    <location>
        <begin position="284"/>
        <end position="295"/>
    </location>
</feature>
<dbReference type="NCBIfam" id="TIGR00765">
    <property type="entry name" value="yihY_not_rbn"/>
    <property type="match status" value="1"/>
</dbReference>
<dbReference type="PANTHER" id="PTHR30213">
    <property type="entry name" value="INNER MEMBRANE PROTEIN YHJD"/>
    <property type="match status" value="1"/>
</dbReference>
<reference evidence="8 9" key="1">
    <citation type="journal article" date="2022" name="Syst. Appl. Microbiol.">
        <title>Natronocalculus amylovorans gen. nov., sp. nov., and Natranaeroarchaeum aerophilus sp. nov., dominant culturable amylolytic natronoarchaea from hypersaline soda lakes in southwestern Siberia.</title>
        <authorList>
            <person name="Sorokin D.Y."/>
            <person name="Elcheninov A.G."/>
            <person name="Khizhniak T.V."/>
            <person name="Koenen M."/>
            <person name="Bale N.J."/>
            <person name="Damste J.S.S."/>
            <person name="Kublanov I.V."/>
        </authorList>
    </citation>
    <scope>NUCLEOTIDE SEQUENCE [LARGE SCALE GENOMIC DNA]</scope>
    <source>
        <strain evidence="8 9">AArc-St1-1</strain>
    </source>
</reference>
<feature type="transmembrane region" description="Helical" evidence="7">
    <location>
        <begin position="164"/>
        <end position="183"/>
    </location>
</feature>
<evidence type="ECO:0000256" key="7">
    <source>
        <dbReference type="SAM" id="Phobius"/>
    </source>
</evidence>
<keyword evidence="3 7" id="KW-0812">Transmembrane</keyword>
<feature type="region of interest" description="Disordered" evidence="6">
    <location>
        <begin position="265"/>
        <end position="345"/>
    </location>
</feature>